<dbReference type="Gene3D" id="3.40.532.10">
    <property type="entry name" value="Peptidase C12, ubiquitin carboxyl-terminal hydrolase"/>
    <property type="match status" value="1"/>
</dbReference>
<gene>
    <name evidence="11" type="ORF">SmJEL517_g04266</name>
</gene>
<comment type="caution">
    <text evidence="11">The sequence shown here is derived from an EMBL/GenBank/DDBJ whole genome shotgun (WGS) entry which is preliminary data.</text>
</comment>
<accession>A0A507C3C5</accession>
<evidence type="ECO:0000256" key="8">
    <source>
        <dbReference type="RuleBase" id="RU361215"/>
    </source>
</evidence>
<dbReference type="FunFam" id="3.40.532.10:FF:000006">
    <property type="entry name" value="Ubiquitin carboxyl-terminal hydrolase"/>
    <property type="match status" value="1"/>
</dbReference>
<dbReference type="EC" id="3.4.19.12" evidence="8"/>
<dbReference type="CDD" id="cd09616">
    <property type="entry name" value="Peptidase_C12_UCH_L1_L3"/>
    <property type="match status" value="1"/>
</dbReference>
<evidence type="ECO:0000256" key="6">
    <source>
        <dbReference type="ARBA" id="ARBA00022807"/>
    </source>
</evidence>
<evidence type="ECO:0000256" key="4">
    <source>
        <dbReference type="ARBA" id="ARBA00022786"/>
    </source>
</evidence>
<dbReference type="InterPro" id="IPR038765">
    <property type="entry name" value="Papain-like_cys_pep_sf"/>
</dbReference>
<feature type="active site" description="Nucleophile" evidence="7">
    <location>
        <position position="95"/>
    </location>
</feature>
<feature type="region of interest" description="Disordered" evidence="9">
    <location>
        <begin position="124"/>
        <end position="162"/>
    </location>
</feature>
<dbReference type="InterPro" id="IPR057254">
    <property type="entry name" value="UCH_AS"/>
</dbReference>
<dbReference type="PRINTS" id="PR00707">
    <property type="entry name" value="UBCTHYDRLASE"/>
</dbReference>
<protein>
    <recommendedName>
        <fullName evidence="8">Ubiquitin carboxyl-terminal hydrolase</fullName>
        <ecNumber evidence="8">3.4.19.12</ecNumber>
    </recommendedName>
</protein>
<feature type="compositionally biased region" description="Basic and acidic residues" evidence="9">
    <location>
        <begin position="141"/>
        <end position="156"/>
    </location>
</feature>
<dbReference type="Proteomes" id="UP000319731">
    <property type="component" value="Unassembled WGS sequence"/>
</dbReference>
<feature type="domain" description="UCH catalytic" evidence="10">
    <location>
        <begin position="4"/>
        <end position="227"/>
    </location>
</feature>
<keyword evidence="12" id="KW-1185">Reference proteome</keyword>
<evidence type="ECO:0000256" key="2">
    <source>
        <dbReference type="ARBA" id="ARBA00009326"/>
    </source>
</evidence>
<dbReference type="GeneID" id="42005491"/>
<feature type="site" description="Important for enzyme activity" evidence="7">
    <location>
        <position position="184"/>
    </location>
</feature>
<dbReference type="InterPro" id="IPR036959">
    <property type="entry name" value="Peptidase_C12_UCH_sf"/>
</dbReference>
<organism evidence="11 12">
    <name type="scientific">Synchytrium microbalum</name>
    <dbReference type="NCBI Taxonomy" id="1806994"/>
    <lineage>
        <taxon>Eukaryota</taxon>
        <taxon>Fungi</taxon>
        <taxon>Fungi incertae sedis</taxon>
        <taxon>Chytridiomycota</taxon>
        <taxon>Chytridiomycota incertae sedis</taxon>
        <taxon>Chytridiomycetes</taxon>
        <taxon>Synchytriales</taxon>
        <taxon>Synchytriaceae</taxon>
        <taxon>Synchytrium</taxon>
    </lineage>
</organism>
<evidence type="ECO:0000256" key="3">
    <source>
        <dbReference type="ARBA" id="ARBA00022670"/>
    </source>
</evidence>
<keyword evidence="4 7" id="KW-0833">Ubl conjugation pathway</keyword>
<evidence type="ECO:0000313" key="12">
    <source>
        <dbReference type="Proteomes" id="UP000319731"/>
    </source>
</evidence>
<comment type="catalytic activity">
    <reaction evidence="1 7 8">
        <text>Thiol-dependent hydrolysis of ester, thioester, amide, peptide and isopeptide bonds formed by the C-terminal Gly of ubiquitin (a 76-residue protein attached to proteins as an intracellular targeting signal).</text>
        <dbReference type="EC" id="3.4.19.12"/>
    </reaction>
</comment>
<proteinExistence type="inferred from homology"/>
<dbReference type="PROSITE" id="PS00140">
    <property type="entry name" value="UCH_1"/>
    <property type="match status" value="1"/>
</dbReference>
<dbReference type="GO" id="GO:0005737">
    <property type="term" value="C:cytoplasm"/>
    <property type="evidence" value="ECO:0007669"/>
    <property type="project" value="TreeGrafter"/>
</dbReference>
<evidence type="ECO:0000256" key="1">
    <source>
        <dbReference type="ARBA" id="ARBA00000707"/>
    </source>
</evidence>
<dbReference type="PANTHER" id="PTHR10589">
    <property type="entry name" value="UBIQUITIN CARBOXYL-TERMINAL HYDROLASE"/>
    <property type="match status" value="1"/>
</dbReference>
<dbReference type="GO" id="GO:0016579">
    <property type="term" value="P:protein deubiquitination"/>
    <property type="evidence" value="ECO:0007669"/>
    <property type="project" value="TreeGrafter"/>
</dbReference>
<evidence type="ECO:0000256" key="9">
    <source>
        <dbReference type="SAM" id="MobiDB-lite"/>
    </source>
</evidence>
<dbReference type="PANTHER" id="PTHR10589:SF17">
    <property type="entry name" value="UBIQUITIN CARBOXYL-TERMINAL HYDROLASE"/>
    <property type="match status" value="1"/>
</dbReference>
<keyword evidence="3 7" id="KW-0645">Protease</keyword>
<keyword evidence="6 7" id="KW-0788">Thiol protease</keyword>
<dbReference type="STRING" id="1806994.A0A507C3C5"/>
<dbReference type="GO" id="GO:0006511">
    <property type="term" value="P:ubiquitin-dependent protein catabolic process"/>
    <property type="evidence" value="ECO:0007669"/>
    <property type="project" value="UniProtKB-UniRule"/>
</dbReference>
<dbReference type="RefSeq" id="XP_031023772.1">
    <property type="nucleotide sequence ID" value="XM_031170194.1"/>
</dbReference>
<evidence type="ECO:0000259" key="10">
    <source>
        <dbReference type="PROSITE" id="PS52048"/>
    </source>
</evidence>
<feature type="active site" description="Proton donor" evidence="7">
    <location>
        <position position="169"/>
    </location>
</feature>
<evidence type="ECO:0000313" key="11">
    <source>
        <dbReference type="EMBL" id="TPX32594.1"/>
    </source>
</evidence>
<dbReference type="SUPFAM" id="SSF54001">
    <property type="entry name" value="Cysteine proteinases"/>
    <property type="match status" value="1"/>
</dbReference>
<name>A0A507C3C5_9FUNG</name>
<dbReference type="GO" id="GO:0004843">
    <property type="term" value="F:cysteine-type deubiquitinase activity"/>
    <property type="evidence" value="ECO:0007669"/>
    <property type="project" value="UniProtKB-UniRule"/>
</dbReference>
<feature type="site" description="Transition state stabilizer" evidence="7">
    <location>
        <position position="89"/>
    </location>
</feature>
<evidence type="ECO:0000256" key="5">
    <source>
        <dbReference type="ARBA" id="ARBA00022801"/>
    </source>
</evidence>
<dbReference type="OrthoDB" id="427186at2759"/>
<reference evidence="11 12" key="1">
    <citation type="journal article" date="2019" name="Sci. Rep.">
        <title>Comparative genomics of chytrid fungi reveal insights into the obligate biotrophic and pathogenic lifestyle of Synchytrium endobioticum.</title>
        <authorList>
            <person name="van de Vossenberg B.T.L.H."/>
            <person name="Warris S."/>
            <person name="Nguyen H.D.T."/>
            <person name="van Gent-Pelzer M.P.E."/>
            <person name="Joly D.L."/>
            <person name="van de Geest H.C."/>
            <person name="Bonants P.J.M."/>
            <person name="Smith D.S."/>
            <person name="Levesque C.A."/>
            <person name="van der Lee T.A.J."/>
        </authorList>
    </citation>
    <scope>NUCLEOTIDE SEQUENCE [LARGE SCALE GENOMIC DNA]</scope>
    <source>
        <strain evidence="11 12">JEL517</strain>
    </source>
</reference>
<dbReference type="Pfam" id="PF01088">
    <property type="entry name" value="Peptidase_C12"/>
    <property type="match status" value="1"/>
</dbReference>
<dbReference type="EMBL" id="QEAO01000028">
    <property type="protein sequence ID" value="TPX32594.1"/>
    <property type="molecule type" value="Genomic_DNA"/>
</dbReference>
<sequence length="232" mass="26122">MAPVWIPLESNPAVWNKYIANLGVNTDSWCYSDIWGLDEDILQFVPKPVIAVLLLFPVTDKYEQYRREEEAKIKKNGQTVSDKIWFTRQTIENACGTIGLLHSLANNSDVLQVEKDGGLSRILHRTGTKSADDRAEELEKDQDLAKAHDESSREGQSEVPDAEEDVDLHFVCFVKQDECLYELDGRKPFPINHGPCTDLLKGAATVIRQFMDREPESVNFNMISLGGVPADD</sequence>
<dbReference type="InterPro" id="IPR001578">
    <property type="entry name" value="Peptidase_C12_UCH"/>
</dbReference>
<dbReference type="AlphaFoldDB" id="A0A507C3C5"/>
<dbReference type="PROSITE" id="PS52048">
    <property type="entry name" value="UCH_DOMAIN"/>
    <property type="match status" value="1"/>
</dbReference>
<evidence type="ECO:0000256" key="7">
    <source>
        <dbReference type="PROSITE-ProRule" id="PRU01393"/>
    </source>
</evidence>
<keyword evidence="5 7" id="KW-0378">Hydrolase</keyword>
<comment type="similarity">
    <text evidence="2 7 8">Belongs to the peptidase C12 family.</text>
</comment>